<reference evidence="1 2" key="1">
    <citation type="journal article" date="2024" name="G3 (Bethesda)">
        <title>Genome assembly of Hibiscus sabdariffa L. provides insights into metabolisms of medicinal natural products.</title>
        <authorList>
            <person name="Kim T."/>
        </authorList>
    </citation>
    <scope>NUCLEOTIDE SEQUENCE [LARGE SCALE GENOMIC DNA]</scope>
    <source>
        <strain evidence="1">TK-2024</strain>
        <tissue evidence="1">Old leaves</tissue>
    </source>
</reference>
<name>A0ABR2B3Z6_9ROSI</name>
<protein>
    <submittedName>
        <fullName evidence="1">Uncharacterized protein</fullName>
    </submittedName>
</protein>
<evidence type="ECO:0000313" key="1">
    <source>
        <dbReference type="EMBL" id="KAK8501556.1"/>
    </source>
</evidence>
<accession>A0ABR2B3Z6</accession>
<proteinExistence type="predicted"/>
<organism evidence="1 2">
    <name type="scientific">Hibiscus sabdariffa</name>
    <name type="common">roselle</name>
    <dbReference type="NCBI Taxonomy" id="183260"/>
    <lineage>
        <taxon>Eukaryota</taxon>
        <taxon>Viridiplantae</taxon>
        <taxon>Streptophyta</taxon>
        <taxon>Embryophyta</taxon>
        <taxon>Tracheophyta</taxon>
        <taxon>Spermatophyta</taxon>
        <taxon>Magnoliopsida</taxon>
        <taxon>eudicotyledons</taxon>
        <taxon>Gunneridae</taxon>
        <taxon>Pentapetalae</taxon>
        <taxon>rosids</taxon>
        <taxon>malvids</taxon>
        <taxon>Malvales</taxon>
        <taxon>Malvaceae</taxon>
        <taxon>Malvoideae</taxon>
        <taxon>Hibiscus</taxon>
    </lineage>
</organism>
<comment type="caution">
    <text evidence="1">The sequence shown here is derived from an EMBL/GenBank/DDBJ whole genome shotgun (WGS) entry which is preliminary data.</text>
</comment>
<evidence type="ECO:0000313" key="2">
    <source>
        <dbReference type="Proteomes" id="UP001472677"/>
    </source>
</evidence>
<dbReference type="Proteomes" id="UP001472677">
    <property type="component" value="Unassembled WGS sequence"/>
</dbReference>
<gene>
    <name evidence="1" type="ORF">V6N12_057887</name>
</gene>
<sequence length="73" mass="8302">MLTELVLHFTKLYLLLQEEEMILFSHANGPTFGQDRIKLKWLSKENMVNLSGSSSMLQNMANTGGYMPIRGLI</sequence>
<keyword evidence="2" id="KW-1185">Reference proteome</keyword>
<dbReference type="EMBL" id="JBBPBM010000185">
    <property type="protein sequence ID" value="KAK8501556.1"/>
    <property type="molecule type" value="Genomic_DNA"/>
</dbReference>